<keyword evidence="10" id="KW-0547">Nucleotide-binding</keyword>
<keyword evidence="5 7" id="KW-0472">Membrane</keyword>
<keyword evidence="10" id="KW-0067">ATP-binding</keyword>
<feature type="transmembrane region" description="Helical" evidence="7">
    <location>
        <begin position="825"/>
        <end position="845"/>
    </location>
</feature>
<gene>
    <name evidence="10" type="primary">macB_19</name>
    <name evidence="10" type="ORF">LuPra_00977</name>
</gene>
<keyword evidence="11" id="KW-1185">Reference proteome</keyword>
<proteinExistence type="inferred from homology"/>
<feature type="transmembrane region" description="Helical" evidence="7">
    <location>
        <begin position="96"/>
        <end position="118"/>
    </location>
</feature>
<evidence type="ECO:0000256" key="7">
    <source>
        <dbReference type="SAM" id="Phobius"/>
    </source>
</evidence>
<evidence type="ECO:0000313" key="11">
    <source>
        <dbReference type="Proteomes" id="UP000076079"/>
    </source>
</evidence>
<dbReference type="PANTHER" id="PTHR30572:SF4">
    <property type="entry name" value="ABC TRANSPORTER PERMEASE YTRF"/>
    <property type="match status" value="1"/>
</dbReference>
<evidence type="ECO:0000259" key="9">
    <source>
        <dbReference type="Pfam" id="PF12704"/>
    </source>
</evidence>
<dbReference type="PANTHER" id="PTHR30572">
    <property type="entry name" value="MEMBRANE COMPONENT OF TRANSPORTER-RELATED"/>
    <property type="match status" value="1"/>
</dbReference>
<accession>A0A143PHA7</accession>
<feature type="domain" description="ABC3 transporter permease C-terminal" evidence="8">
    <location>
        <begin position="780"/>
        <end position="893"/>
    </location>
</feature>
<feature type="transmembrane region" description="Helical" evidence="7">
    <location>
        <begin position="515"/>
        <end position="535"/>
    </location>
</feature>
<dbReference type="STRING" id="1855912.LuPra_00977"/>
<protein>
    <submittedName>
        <fullName evidence="10">Macrolide export ATP-binding/permease protein MacB</fullName>
        <ecNumber evidence="10">3.6.3.-</ecNumber>
    </submittedName>
</protein>
<name>A0A143PHA7_LUTPR</name>
<evidence type="ECO:0000256" key="5">
    <source>
        <dbReference type="ARBA" id="ARBA00023136"/>
    </source>
</evidence>
<dbReference type="PATRIC" id="fig|1813736.3.peg.1023"/>
<keyword evidence="4 7" id="KW-1133">Transmembrane helix</keyword>
<feature type="transmembrane region" description="Helical" evidence="7">
    <location>
        <begin position="772"/>
        <end position="797"/>
    </location>
</feature>
<dbReference type="InterPro" id="IPR025857">
    <property type="entry name" value="MacB_PCD"/>
</dbReference>
<feature type="transmembrane region" description="Helical" evidence="7">
    <location>
        <begin position="865"/>
        <end position="883"/>
    </location>
</feature>
<evidence type="ECO:0000256" key="6">
    <source>
        <dbReference type="ARBA" id="ARBA00038076"/>
    </source>
</evidence>
<dbReference type="Proteomes" id="UP000076079">
    <property type="component" value="Chromosome"/>
</dbReference>
<evidence type="ECO:0000259" key="8">
    <source>
        <dbReference type="Pfam" id="PF02687"/>
    </source>
</evidence>
<evidence type="ECO:0000256" key="3">
    <source>
        <dbReference type="ARBA" id="ARBA00022692"/>
    </source>
</evidence>
<sequence length="900" mass="96651">MTSLRRFMKRLAASALGRRDDERMREELAEHLEMLVQEQLRTGLPLDEARRRARLKLGGPDALAEAYRDEQRLGWLENLGKDLRYGLRSVRRNPGLSAVAIGTLALGIGANLAIFSLVNAMLIRPLPFRDAEALALVHLLMPEDDAPGVYRRTIWSYPKYEVVRAGQQVFSATSLFTDTEWSLTKAGEPERIQGEVVEAAYFPLLGIDARLGRLFSADDDRVGATPVAVIGHGVWQRRFGNDPGVLGKAITLDGTVLTIVGVTPQGFRGLSGRAEVWRPLKPTVPFDLNEPFSHSYHLIARRRPGVSLEQVDTAVRTLGAQIDATFPVPRSVGKSGVAAVSLNDERIDPLLRRAALVLLGAVGLVLLIACVNLANLTLVRGLARQREVAIRLALGASRLRIGRQFFIESLLLSVAGAAAGALVATLSIRLASAAVPDLNAWLHGPTGGLMRVGASMLGVDTTVAALAVALGLVSAMLFGIVPAWQAARGDLTSPMKPVVGGHHAMGSRGQAFRNGLLVAEVALALVMLVSAGLMLKSLIRLNQTDLGFRPDHVLTFQIALPGDSYPPERSIPFIEQLLAKLKARPEVQAVAFGHCAPVMDRCNGTRATFPDRAPVPAGSGPLVGVTWVSPGVFDALGIRLVRGRGFTERDRQGQPKVVVINETAAKQLWAGDDPIGKRISIGQGGFRDGAEVIGVAADVRYRAVETPPGPDVYIPVLQSPRPFGLIFVRSRLPSSALVPMIRHEVASLDRDLPLSDIKSMDERYGEATWRTWAIGVLLSIFAVLALVLAVVGVFAVLAQSVAQRTREIGVRMALGAAPHDIQRLVLGRAVTIAAVGVGIGLGAAWLSSRLLTTLLYEVEPHDAGVLSLVALLLVVVTIVASYIPAYRAARVDPLETVRAE</sequence>
<dbReference type="InterPro" id="IPR047928">
    <property type="entry name" value="Perm_prefix_1"/>
</dbReference>
<keyword evidence="10" id="KW-0378">Hydrolase</keyword>
<dbReference type="EC" id="3.6.3.-" evidence="10"/>
<dbReference type="AlphaFoldDB" id="A0A143PHA7"/>
<dbReference type="Pfam" id="PF12704">
    <property type="entry name" value="MacB_PCD"/>
    <property type="match status" value="2"/>
</dbReference>
<dbReference type="InterPro" id="IPR017800">
    <property type="entry name" value="ADOP"/>
</dbReference>
<dbReference type="GO" id="GO:0022857">
    <property type="term" value="F:transmembrane transporter activity"/>
    <property type="evidence" value="ECO:0007669"/>
    <property type="project" value="TreeGrafter"/>
</dbReference>
<feature type="transmembrane region" description="Helical" evidence="7">
    <location>
        <begin position="463"/>
        <end position="487"/>
    </location>
</feature>
<dbReference type="GO" id="GO:0016787">
    <property type="term" value="F:hydrolase activity"/>
    <property type="evidence" value="ECO:0007669"/>
    <property type="project" value="UniProtKB-KW"/>
</dbReference>
<dbReference type="KEGG" id="abac:LuPra_00977"/>
<dbReference type="GO" id="GO:0005886">
    <property type="term" value="C:plasma membrane"/>
    <property type="evidence" value="ECO:0007669"/>
    <property type="project" value="UniProtKB-SubCell"/>
</dbReference>
<feature type="transmembrane region" description="Helical" evidence="7">
    <location>
        <begin position="405"/>
        <end position="428"/>
    </location>
</feature>
<dbReference type="GO" id="GO:0005524">
    <property type="term" value="F:ATP binding"/>
    <property type="evidence" value="ECO:0007669"/>
    <property type="project" value="UniProtKB-KW"/>
</dbReference>
<keyword evidence="2" id="KW-1003">Cell membrane</keyword>
<dbReference type="InterPro" id="IPR003838">
    <property type="entry name" value="ABC3_permease_C"/>
</dbReference>
<feature type="transmembrane region" description="Helical" evidence="7">
    <location>
        <begin position="354"/>
        <end position="376"/>
    </location>
</feature>
<evidence type="ECO:0000313" key="10">
    <source>
        <dbReference type="EMBL" id="AMY07796.1"/>
    </source>
</evidence>
<dbReference type="Pfam" id="PF02687">
    <property type="entry name" value="FtsX"/>
    <property type="match status" value="2"/>
</dbReference>
<dbReference type="InterPro" id="IPR050250">
    <property type="entry name" value="Macrolide_Exporter_MacB"/>
</dbReference>
<keyword evidence="3 7" id="KW-0812">Transmembrane</keyword>
<comment type="similarity">
    <text evidence="6">Belongs to the ABC-4 integral membrane protein family.</text>
</comment>
<dbReference type="NCBIfam" id="NF038403">
    <property type="entry name" value="perm_prefix_1"/>
    <property type="match status" value="1"/>
</dbReference>
<feature type="domain" description="ABC3 transporter permease C-terminal" evidence="8">
    <location>
        <begin position="361"/>
        <end position="488"/>
    </location>
</feature>
<evidence type="ECO:0000256" key="1">
    <source>
        <dbReference type="ARBA" id="ARBA00004651"/>
    </source>
</evidence>
<feature type="domain" description="MacB-like periplasmic core" evidence="9">
    <location>
        <begin position="524"/>
        <end position="729"/>
    </location>
</feature>
<reference evidence="10 11" key="1">
    <citation type="journal article" date="2016" name="Genome Announc.">
        <title>First Complete Genome Sequence of a Subdivision 6 Acidobacterium Strain.</title>
        <authorList>
            <person name="Huang S."/>
            <person name="Vieira S."/>
            <person name="Bunk B."/>
            <person name="Riedel T."/>
            <person name="Sproer C."/>
            <person name="Overmann J."/>
        </authorList>
    </citation>
    <scope>NUCLEOTIDE SEQUENCE [LARGE SCALE GENOMIC DNA]</scope>
    <source>
        <strain evidence="11">DSM 100886 HEG_-6_39</strain>
    </source>
</reference>
<reference evidence="11" key="2">
    <citation type="submission" date="2016-04" db="EMBL/GenBank/DDBJ databases">
        <title>First Complete Genome Sequence of a Subdivision 6 Acidobacterium.</title>
        <authorList>
            <person name="Huang S."/>
            <person name="Vieira S."/>
            <person name="Bunk B."/>
            <person name="Riedel T."/>
            <person name="Sproeer C."/>
            <person name="Overmann J."/>
        </authorList>
    </citation>
    <scope>NUCLEOTIDE SEQUENCE [LARGE SCALE GENOMIC DNA]</scope>
    <source>
        <strain evidence="11">DSM 100886 HEG_-6_39</strain>
    </source>
</reference>
<organism evidence="10 11">
    <name type="scientific">Luteitalea pratensis</name>
    <dbReference type="NCBI Taxonomy" id="1855912"/>
    <lineage>
        <taxon>Bacteria</taxon>
        <taxon>Pseudomonadati</taxon>
        <taxon>Acidobacteriota</taxon>
        <taxon>Vicinamibacteria</taxon>
        <taxon>Vicinamibacterales</taxon>
        <taxon>Vicinamibacteraceae</taxon>
        <taxon>Luteitalea</taxon>
    </lineage>
</organism>
<evidence type="ECO:0000256" key="2">
    <source>
        <dbReference type="ARBA" id="ARBA00022475"/>
    </source>
</evidence>
<feature type="domain" description="MacB-like periplasmic core" evidence="9">
    <location>
        <begin position="97"/>
        <end position="317"/>
    </location>
</feature>
<dbReference type="EMBL" id="CP015136">
    <property type="protein sequence ID" value="AMY07796.1"/>
    <property type="molecule type" value="Genomic_DNA"/>
</dbReference>
<evidence type="ECO:0000256" key="4">
    <source>
        <dbReference type="ARBA" id="ARBA00022989"/>
    </source>
</evidence>
<dbReference type="NCBIfam" id="TIGR03434">
    <property type="entry name" value="ADOP"/>
    <property type="match status" value="1"/>
</dbReference>
<comment type="subcellular location">
    <subcellularLocation>
        <location evidence="1">Cell membrane</location>
        <topology evidence="1">Multi-pass membrane protein</topology>
    </subcellularLocation>
</comment>